<reference evidence="2" key="1">
    <citation type="submission" date="2021-01" db="EMBL/GenBank/DDBJ databases">
        <authorList>
            <person name="Corre E."/>
            <person name="Pelletier E."/>
            <person name="Niang G."/>
            <person name="Scheremetjew M."/>
            <person name="Finn R."/>
            <person name="Kale V."/>
            <person name="Holt S."/>
            <person name="Cochrane G."/>
            <person name="Meng A."/>
            <person name="Brown T."/>
            <person name="Cohen L."/>
        </authorList>
    </citation>
    <scope>NUCLEOTIDE SEQUENCE</scope>
    <source>
        <strain evidence="2">CCMP1510</strain>
    </source>
</reference>
<organism evidence="2">
    <name type="scientific">Aureoumbra lagunensis</name>
    <dbReference type="NCBI Taxonomy" id="44058"/>
    <lineage>
        <taxon>Eukaryota</taxon>
        <taxon>Sar</taxon>
        <taxon>Stramenopiles</taxon>
        <taxon>Ochrophyta</taxon>
        <taxon>Pelagophyceae</taxon>
        <taxon>Pelagomonadales</taxon>
        <taxon>Aureoumbra</taxon>
    </lineage>
</organism>
<gene>
    <name evidence="2" type="ORF">ALAG00032_LOCUS15510</name>
</gene>
<evidence type="ECO:0000256" key="1">
    <source>
        <dbReference type="SAM" id="MobiDB-lite"/>
    </source>
</evidence>
<accession>A0A7S3NKY4</accession>
<feature type="compositionally biased region" description="Basic and acidic residues" evidence="1">
    <location>
        <begin position="56"/>
        <end position="72"/>
    </location>
</feature>
<evidence type="ECO:0000313" key="2">
    <source>
        <dbReference type="EMBL" id="CAE0374706.1"/>
    </source>
</evidence>
<protein>
    <submittedName>
        <fullName evidence="2">Uncharacterized protein</fullName>
    </submittedName>
</protein>
<sequence length="943" mass="104206">MLSTGKSRAPLRRESENSMDLDSYPRESIKSSSKKKKRETLDAAAASSLEQIFSQPERKRRETIEPGEARKMSSELGLIAPVRRETIDSLALRGVRLRIGDAADDDFDDDLEGTVEGTTLANLGARLHTITTEEHKSPKLDLVQQKKQSTAAEACRALLGAAWGIDNNKQGRTGFEFASAATHLPLPTNTQALPAPPRSCLKSNPRRQITSPTVRFELDRSEIRTFHDNEPSTNLTPVDKSISMKYVTSEPSQESNANNDPRRLATVANSRTLAQWKMNFDHHAKFDRHTQKYQRRRASGTFCGIDSDSSDNSDDDNDKERAKNHLPISQEKKKKFDEHYNFVDDQQKEEKQLEKLPPLNNLSPVNDEQPVAQEEHLFLARQSPNTTARLTPIDEIMEETPVDETVQLEPNLSALLLRTQEETPSSSKSSSTNVENVDAFVSLGIDDILPTNKIILKPPCNPSQISDNCRPILARVLATSARAEAERCAVKANSIRANNNTLAIRLLTRSTHKELNIDNITISPPSTARFAKDFAARIRAEAAAIESRAADIEAGTNTWKALEADARRLAEMANAVRAAAIHSLKQRCTHLEQRLAAAQSARDTAATAASTQANKKTKRYSSSETRLGQLRAPQLAKVRRQLRVEADLLRDTHGEAACWRRLELAEGLHSWRLRAVYETELLLGLPHAVFGDWLQVQLSREKSSILSKTPRLVITRTSKIIPAFHLVGAESGIAFDCLNKAPALWLHPRAREASTKHNSVAEVLLNDLSDAPTALERMSFFASRLEALARELFVLDIRCGHNVKFHFESEQSALLQLELVASNTAQISLAFRIRRAYPDPAARASATLLNAQNSNNLLSLALRPLRGPDANLAALNALQALDQRGFIDSNLGDLNLSNNLNTFNDDTFLTHAASGIPAAMPGPGAILDITSCIFNALGLEPLT</sequence>
<dbReference type="EMBL" id="HBIJ01023470">
    <property type="protein sequence ID" value="CAE0374706.1"/>
    <property type="molecule type" value="Transcribed_RNA"/>
</dbReference>
<feature type="region of interest" description="Disordered" evidence="1">
    <location>
        <begin position="602"/>
        <end position="626"/>
    </location>
</feature>
<proteinExistence type="predicted"/>
<feature type="region of interest" description="Disordered" evidence="1">
    <location>
        <begin position="301"/>
        <end position="328"/>
    </location>
</feature>
<name>A0A7S3NKY4_9STRA</name>
<feature type="region of interest" description="Disordered" evidence="1">
    <location>
        <begin position="1"/>
        <end position="72"/>
    </location>
</feature>
<feature type="compositionally biased region" description="Low complexity" evidence="1">
    <location>
        <begin position="602"/>
        <end position="613"/>
    </location>
</feature>
<feature type="compositionally biased region" description="Acidic residues" evidence="1">
    <location>
        <begin position="308"/>
        <end position="317"/>
    </location>
</feature>
<feature type="region of interest" description="Disordered" evidence="1">
    <location>
        <begin position="347"/>
        <end position="366"/>
    </location>
</feature>
<dbReference type="AlphaFoldDB" id="A0A7S3NKY4"/>